<accession>A0A397T288</accession>
<proteinExistence type="predicted"/>
<name>A0A397T288_9GLOM</name>
<dbReference type="EMBL" id="QKYT01000152">
    <property type="protein sequence ID" value="RIA91449.1"/>
    <property type="molecule type" value="Genomic_DNA"/>
</dbReference>
<organism evidence="1 2">
    <name type="scientific">Glomus cerebriforme</name>
    <dbReference type="NCBI Taxonomy" id="658196"/>
    <lineage>
        <taxon>Eukaryota</taxon>
        <taxon>Fungi</taxon>
        <taxon>Fungi incertae sedis</taxon>
        <taxon>Mucoromycota</taxon>
        <taxon>Glomeromycotina</taxon>
        <taxon>Glomeromycetes</taxon>
        <taxon>Glomerales</taxon>
        <taxon>Glomeraceae</taxon>
        <taxon>Glomus</taxon>
    </lineage>
</organism>
<protein>
    <submittedName>
        <fullName evidence="1">Uncharacterized protein</fullName>
    </submittedName>
</protein>
<evidence type="ECO:0000313" key="2">
    <source>
        <dbReference type="Proteomes" id="UP000265703"/>
    </source>
</evidence>
<sequence length="325" mass="37162">MSSDIVIDSFQNITAPETNHIQNNIKTVLDGFNQMSMLEVRNLYQTEFQNDTVQAFVKRILDEGKNFCKLTHDSVIASNKISNYCTDIISYVSELTKSKVSGEDFHVALKELLSNANKCKDEAVVLWKGYTQICQDLKDIYDLIKEYDNHLGNEMVKHEKNSVIKNQDKKEAKIIKWTYIVSSAGMTVLAPVSLGITLLGSAILGYLANEKAEEEKECRLSRNDSRDMVEKLISIRSSVNVVITQTSYIIKIIDHFQEFWDQRVIEIQNLIEDFEKKKDGMVGYNTLTGPSVIRKWEKVNGRYTSYSTIVLSLLNSTTVNRRIVY</sequence>
<keyword evidence="2" id="KW-1185">Reference proteome</keyword>
<gene>
    <name evidence="1" type="ORF">C1645_875431</name>
</gene>
<reference evidence="1 2" key="1">
    <citation type="submission" date="2018-06" db="EMBL/GenBank/DDBJ databases">
        <title>Comparative genomics reveals the genomic features of Rhizophagus irregularis, R. cerebriforme, R. diaphanum and Gigaspora rosea, and their symbiotic lifestyle signature.</title>
        <authorList>
            <person name="Morin E."/>
            <person name="San Clemente H."/>
            <person name="Chen E.C.H."/>
            <person name="De La Providencia I."/>
            <person name="Hainaut M."/>
            <person name="Kuo A."/>
            <person name="Kohler A."/>
            <person name="Murat C."/>
            <person name="Tang N."/>
            <person name="Roy S."/>
            <person name="Loubradou J."/>
            <person name="Henrissat B."/>
            <person name="Grigoriev I.V."/>
            <person name="Corradi N."/>
            <person name="Roux C."/>
            <person name="Martin F.M."/>
        </authorList>
    </citation>
    <scope>NUCLEOTIDE SEQUENCE [LARGE SCALE GENOMIC DNA]</scope>
    <source>
        <strain evidence="1 2">DAOM 227022</strain>
    </source>
</reference>
<dbReference type="Proteomes" id="UP000265703">
    <property type="component" value="Unassembled WGS sequence"/>
</dbReference>
<dbReference type="AlphaFoldDB" id="A0A397T288"/>
<evidence type="ECO:0000313" key="1">
    <source>
        <dbReference type="EMBL" id="RIA91449.1"/>
    </source>
</evidence>
<dbReference type="OrthoDB" id="2423155at2759"/>
<comment type="caution">
    <text evidence="1">The sequence shown here is derived from an EMBL/GenBank/DDBJ whole genome shotgun (WGS) entry which is preliminary data.</text>
</comment>